<name>A0A9D2PXE9_9FIRM</name>
<gene>
    <name evidence="1" type="ORF">H9931_09810</name>
</gene>
<evidence type="ECO:0000313" key="2">
    <source>
        <dbReference type="Proteomes" id="UP000823863"/>
    </source>
</evidence>
<sequence length="49" mass="5474">MNAEKTQNSLANKIAGFPCFLPKNIVEMTGKMSKLQGLKFDCEKNNEIV</sequence>
<reference evidence="1" key="2">
    <citation type="submission" date="2021-04" db="EMBL/GenBank/DDBJ databases">
        <authorList>
            <person name="Gilroy R."/>
        </authorList>
    </citation>
    <scope>NUCLEOTIDE SEQUENCE</scope>
    <source>
        <strain evidence="1">CHK198-12963</strain>
    </source>
</reference>
<reference evidence="1" key="1">
    <citation type="journal article" date="2021" name="PeerJ">
        <title>Extensive microbial diversity within the chicken gut microbiome revealed by metagenomics and culture.</title>
        <authorList>
            <person name="Gilroy R."/>
            <person name="Ravi A."/>
            <person name="Getino M."/>
            <person name="Pursley I."/>
            <person name="Horton D.L."/>
            <person name="Alikhan N.F."/>
            <person name="Baker D."/>
            <person name="Gharbi K."/>
            <person name="Hall N."/>
            <person name="Watson M."/>
            <person name="Adriaenssens E.M."/>
            <person name="Foster-Nyarko E."/>
            <person name="Jarju S."/>
            <person name="Secka A."/>
            <person name="Antonio M."/>
            <person name="Oren A."/>
            <person name="Chaudhuri R.R."/>
            <person name="La Ragione R."/>
            <person name="Hildebrand F."/>
            <person name="Pallen M.J."/>
        </authorList>
    </citation>
    <scope>NUCLEOTIDE SEQUENCE</scope>
    <source>
        <strain evidence="1">CHK198-12963</strain>
    </source>
</reference>
<organism evidence="1 2">
    <name type="scientific">Candidatus Enterocloster excrementigallinarum</name>
    <dbReference type="NCBI Taxonomy" id="2838558"/>
    <lineage>
        <taxon>Bacteria</taxon>
        <taxon>Bacillati</taxon>
        <taxon>Bacillota</taxon>
        <taxon>Clostridia</taxon>
        <taxon>Lachnospirales</taxon>
        <taxon>Lachnospiraceae</taxon>
        <taxon>Enterocloster</taxon>
    </lineage>
</organism>
<evidence type="ECO:0000313" key="1">
    <source>
        <dbReference type="EMBL" id="HJC66990.1"/>
    </source>
</evidence>
<comment type="caution">
    <text evidence="1">The sequence shown here is derived from an EMBL/GenBank/DDBJ whole genome shotgun (WGS) entry which is preliminary data.</text>
</comment>
<accession>A0A9D2PXE9</accession>
<protein>
    <submittedName>
        <fullName evidence="1">Uncharacterized protein</fullName>
    </submittedName>
</protein>
<dbReference type="EMBL" id="DWWB01000055">
    <property type="protein sequence ID" value="HJC66990.1"/>
    <property type="molecule type" value="Genomic_DNA"/>
</dbReference>
<dbReference type="Proteomes" id="UP000823863">
    <property type="component" value="Unassembled WGS sequence"/>
</dbReference>
<dbReference type="AlphaFoldDB" id="A0A9D2PXE9"/>
<proteinExistence type="predicted"/>